<accession>A0A239Q2Y2</accession>
<dbReference type="InterPro" id="IPR000073">
    <property type="entry name" value="AB_hydrolase_1"/>
</dbReference>
<keyword evidence="2" id="KW-0378">Hydrolase</keyword>
<reference evidence="4 5" key="1">
    <citation type="submission" date="2017-07" db="EMBL/GenBank/DDBJ databases">
        <authorList>
            <person name="Sun Z.S."/>
            <person name="Albrecht U."/>
            <person name="Echele G."/>
            <person name="Lee C.C."/>
        </authorList>
    </citation>
    <scope>NUCLEOTIDE SEQUENCE [LARGE SCALE GENOMIC DNA]</scope>
    <source>
        <strain evidence="4 5">DSM 14827</strain>
    </source>
</reference>
<dbReference type="PANTHER" id="PTHR43798:SF33">
    <property type="entry name" value="HYDROLASE, PUTATIVE (AFU_ORTHOLOGUE AFUA_2G14860)-RELATED"/>
    <property type="match status" value="1"/>
</dbReference>
<protein>
    <submittedName>
        <fullName evidence="4">Proline iminopeptidase</fullName>
    </submittedName>
</protein>
<dbReference type="RefSeq" id="WP_089346147.1">
    <property type="nucleotide sequence ID" value="NZ_CP067129.1"/>
</dbReference>
<feature type="domain" description="AB hydrolase-1" evidence="3">
    <location>
        <begin position="65"/>
        <end position="313"/>
    </location>
</feature>
<dbReference type="InterPro" id="IPR050266">
    <property type="entry name" value="AB_hydrolase_sf"/>
</dbReference>
<dbReference type="SUPFAM" id="SSF53474">
    <property type="entry name" value="alpha/beta-Hydrolases"/>
    <property type="match status" value="1"/>
</dbReference>
<organism evidence="4 5">
    <name type="scientific">Paracoccus seriniphilus</name>
    <dbReference type="NCBI Taxonomy" id="184748"/>
    <lineage>
        <taxon>Bacteria</taxon>
        <taxon>Pseudomonadati</taxon>
        <taxon>Pseudomonadota</taxon>
        <taxon>Alphaproteobacteria</taxon>
        <taxon>Rhodobacterales</taxon>
        <taxon>Paracoccaceae</taxon>
        <taxon>Paracoccus</taxon>
    </lineage>
</organism>
<evidence type="ECO:0000259" key="3">
    <source>
        <dbReference type="Pfam" id="PF00561"/>
    </source>
</evidence>
<dbReference type="OrthoDB" id="9785698at2"/>
<dbReference type="PRINTS" id="PR00793">
    <property type="entry name" value="PROAMNOPTASE"/>
</dbReference>
<comment type="similarity">
    <text evidence="1">Belongs to the peptidase S33 family.</text>
</comment>
<evidence type="ECO:0000256" key="2">
    <source>
        <dbReference type="ARBA" id="ARBA00022801"/>
    </source>
</evidence>
<evidence type="ECO:0000313" key="4">
    <source>
        <dbReference type="EMBL" id="SNT76864.1"/>
    </source>
</evidence>
<dbReference type="Gene3D" id="3.40.50.1820">
    <property type="entry name" value="alpha/beta hydrolase"/>
    <property type="match status" value="1"/>
</dbReference>
<dbReference type="AlphaFoldDB" id="A0A239Q2Y2"/>
<dbReference type="GO" id="GO:0006508">
    <property type="term" value="P:proteolysis"/>
    <property type="evidence" value="ECO:0007669"/>
    <property type="project" value="InterPro"/>
</dbReference>
<dbReference type="InterPro" id="IPR029058">
    <property type="entry name" value="AB_hydrolase_fold"/>
</dbReference>
<dbReference type="PANTHER" id="PTHR43798">
    <property type="entry name" value="MONOACYLGLYCEROL LIPASE"/>
    <property type="match status" value="1"/>
</dbReference>
<dbReference type="GO" id="GO:0016020">
    <property type="term" value="C:membrane"/>
    <property type="evidence" value="ECO:0007669"/>
    <property type="project" value="TreeGrafter"/>
</dbReference>
<evidence type="ECO:0000256" key="1">
    <source>
        <dbReference type="ARBA" id="ARBA00010088"/>
    </source>
</evidence>
<gene>
    <name evidence="4" type="ORF">SAMN05444959_1338</name>
</gene>
<proteinExistence type="inferred from homology"/>
<dbReference type="PRINTS" id="PR00111">
    <property type="entry name" value="ABHYDROLASE"/>
</dbReference>
<dbReference type="InterPro" id="IPR002410">
    <property type="entry name" value="Peptidase_S33"/>
</dbReference>
<dbReference type="Pfam" id="PF00561">
    <property type="entry name" value="Abhydrolase_1"/>
    <property type="match status" value="1"/>
</dbReference>
<dbReference type="GO" id="GO:0008233">
    <property type="term" value="F:peptidase activity"/>
    <property type="evidence" value="ECO:0007669"/>
    <property type="project" value="InterPro"/>
</dbReference>
<dbReference type="EMBL" id="FZQB01000033">
    <property type="protein sequence ID" value="SNT76864.1"/>
    <property type="molecule type" value="Genomic_DNA"/>
</dbReference>
<sequence>MMSILKWLSGGIAGLIALVVILFIAMRGDYAVADLVTEDGTLPSREIADVRLHMWIEEGPPDAQTIVVLHGGAGGDFRSLLGLSGLADTHRVVFYDQRGAGLSERVPAELLTLDGYLEELDAVIALTYPGRPVVLIGHSWGAMLASAYLGAHPDRVARAVLIEPGDLEADGKVAWDARAADFMSGVDYALNAVLNGFRAAHVTGPDDLASDDFLIGQMIGVFVSHPENPYHCGTGYTAPTWRFGSLASALWRDALDTELDRIAQGTEYPGPVLFLAGGCNDWTGAPLQRRHVALFADARLQVIPDAGHDVVWDTPAAAIPAIRAFLSGDI</sequence>
<evidence type="ECO:0000313" key="5">
    <source>
        <dbReference type="Proteomes" id="UP000198307"/>
    </source>
</evidence>
<dbReference type="Proteomes" id="UP000198307">
    <property type="component" value="Unassembled WGS sequence"/>
</dbReference>
<keyword evidence="5" id="KW-1185">Reference proteome</keyword>
<name>A0A239Q2Y2_9RHOB</name>